<accession>A0ABQ0MQ79</accession>
<dbReference type="Proteomes" id="UP000197068">
    <property type="component" value="Unassembled WGS sequence"/>
</dbReference>
<proteinExistence type="predicted"/>
<dbReference type="CDD" id="cd00761">
    <property type="entry name" value="Glyco_tranf_GTA_type"/>
    <property type="match status" value="1"/>
</dbReference>
<dbReference type="InterPro" id="IPR050834">
    <property type="entry name" value="Glycosyltransf_2"/>
</dbReference>
<evidence type="ECO:0000259" key="1">
    <source>
        <dbReference type="Pfam" id="PF00535"/>
    </source>
</evidence>
<dbReference type="PANTHER" id="PTHR43685">
    <property type="entry name" value="GLYCOSYLTRANSFERASE"/>
    <property type="match status" value="1"/>
</dbReference>
<dbReference type="EMBL" id="BDQM01000001">
    <property type="protein sequence ID" value="GAW94529.1"/>
    <property type="molecule type" value="Genomic_DNA"/>
</dbReference>
<protein>
    <submittedName>
        <fullName evidence="2">Glycosyl transferase family 2</fullName>
    </submittedName>
</protein>
<comment type="caution">
    <text evidence="2">The sequence shown here is derived from an EMBL/GenBank/DDBJ whole genome shotgun (WGS) entry which is preliminary data.</text>
</comment>
<feature type="domain" description="Glycosyltransferase 2-like" evidence="1">
    <location>
        <begin position="11"/>
        <end position="138"/>
    </location>
</feature>
<sequence length="295" mass="34167">MNPMNDKNKVSVYIPTHNRQNLVKNAVMSVLNQSYKNIEIIIVNDGSSDNTQAVLEQLATSYSNIKILRNDTPKGAPYSRNLAIKSCSGYFVTGLDDDDLFYPDRILDFIREFTDEFSFLSSSYTEFNGKDKTVNFNRATCISFDDIKVRNYIGNQIFTLKSRMIALNGYDLSFHAWQDYELWFRLIKQYGPAKIINNASYEVNTANDRERITSSSNAYLGYKQFVNKHKDALSTKEKTYQRINDLYNRKVKVSILETLKFCINKTAASRIIKLYLLSHFPKTMSRIIQLITNYK</sequence>
<dbReference type="InterPro" id="IPR001173">
    <property type="entry name" value="Glyco_trans_2-like"/>
</dbReference>
<dbReference type="SUPFAM" id="SSF53448">
    <property type="entry name" value="Nucleotide-diphospho-sugar transferases"/>
    <property type="match status" value="1"/>
</dbReference>
<keyword evidence="3" id="KW-1185">Reference proteome</keyword>
<dbReference type="InterPro" id="IPR029044">
    <property type="entry name" value="Nucleotide-diphossugar_trans"/>
</dbReference>
<gene>
    <name evidence="2" type="ORF">MTCD1_00125</name>
</gene>
<dbReference type="Gene3D" id="3.90.550.10">
    <property type="entry name" value="Spore Coat Polysaccharide Biosynthesis Protein SpsA, Chain A"/>
    <property type="match status" value="1"/>
</dbReference>
<keyword evidence="2" id="KW-0808">Transferase</keyword>
<dbReference type="PANTHER" id="PTHR43685:SF2">
    <property type="entry name" value="GLYCOSYLTRANSFERASE 2-LIKE DOMAIN-CONTAINING PROTEIN"/>
    <property type="match status" value="1"/>
</dbReference>
<reference evidence="2 3" key="1">
    <citation type="submission" date="2017-06" db="EMBL/GenBank/DDBJ databases">
        <title>Whole Genome Sequences of Colwellia marinimaniae MTCD1.</title>
        <authorList>
            <person name="Kusumoto H."/>
            <person name="Inoue M."/>
            <person name="Tanikawa K."/>
            <person name="Maeji H."/>
            <person name="Cameron J.H."/>
            <person name="Bartlett D.H."/>
        </authorList>
    </citation>
    <scope>NUCLEOTIDE SEQUENCE [LARGE SCALE GENOMIC DNA]</scope>
    <source>
        <strain evidence="2 3">MTCD1</strain>
    </source>
</reference>
<organism evidence="2 3">
    <name type="scientific">Colwellia marinimaniae</name>
    <dbReference type="NCBI Taxonomy" id="1513592"/>
    <lineage>
        <taxon>Bacteria</taxon>
        <taxon>Pseudomonadati</taxon>
        <taxon>Pseudomonadota</taxon>
        <taxon>Gammaproteobacteria</taxon>
        <taxon>Alteromonadales</taxon>
        <taxon>Colwelliaceae</taxon>
        <taxon>Colwellia</taxon>
    </lineage>
</organism>
<evidence type="ECO:0000313" key="2">
    <source>
        <dbReference type="EMBL" id="GAW94529.1"/>
    </source>
</evidence>
<dbReference type="GO" id="GO:0016740">
    <property type="term" value="F:transferase activity"/>
    <property type="evidence" value="ECO:0007669"/>
    <property type="project" value="UniProtKB-KW"/>
</dbReference>
<dbReference type="Pfam" id="PF00535">
    <property type="entry name" value="Glycos_transf_2"/>
    <property type="match status" value="1"/>
</dbReference>
<name>A0ABQ0MQ79_9GAMM</name>
<evidence type="ECO:0000313" key="3">
    <source>
        <dbReference type="Proteomes" id="UP000197068"/>
    </source>
</evidence>